<dbReference type="EMBL" id="CALNXK010000113">
    <property type="protein sequence ID" value="CAH3159357.1"/>
    <property type="molecule type" value="Genomic_DNA"/>
</dbReference>
<name>A0ABN8Q8C1_9CNID</name>
<comment type="caution">
    <text evidence="1">The sequence shown here is derived from an EMBL/GenBank/DDBJ whole genome shotgun (WGS) entry which is preliminary data.</text>
</comment>
<proteinExistence type="predicted"/>
<sequence>MSADAGIPKRLQKASLGFIAHPKGKRSLYYMSIMKEAHTKMPKDGESDESFKKRFTAERSRQFDFLMSEEAAFQRADGCSERLGELLQPEYQLKPSNGQRQLRYKRTQRGC</sequence>
<keyword evidence="2" id="KW-1185">Reference proteome</keyword>
<gene>
    <name evidence="1" type="ORF">PLOB_00003636</name>
</gene>
<organism evidence="1 2">
    <name type="scientific">Porites lobata</name>
    <dbReference type="NCBI Taxonomy" id="104759"/>
    <lineage>
        <taxon>Eukaryota</taxon>
        <taxon>Metazoa</taxon>
        <taxon>Cnidaria</taxon>
        <taxon>Anthozoa</taxon>
        <taxon>Hexacorallia</taxon>
        <taxon>Scleractinia</taxon>
        <taxon>Fungiina</taxon>
        <taxon>Poritidae</taxon>
        <taxon>Porites</taxon>
    </lineage>
</organism>
<protein>
    <submittedName>
        <fullName evidence="1">Uncharacterized protein</fullName>
    </submittedName>
</protein>
<reference evidence="1 2" key="1">
    <citation type="submission" date="2022-05" db="EMBL/GenBank/DDBJ databases">
        <authorList>
            <consortium name="Genoscope - CEA"/>
            <person name="William W."/>
        </authorList>
    </citation>
    <scope>NUCLEOTIDE SEQUENCE [LARGE SCALE GENOMIC DNA]</scope>
</reference>
<dbReference type="Proteomes" id="UP001159405">
    <property type="component" value="Unassembled WGS sequence"/>
</dbReference>
<evidence type="ECO:0000313" key="2">
    <source>
        <dbReference type="Proteomes" id="UP001159405"/>
    </source>
</evidence>
<accession>A0ABN8Q8C1</accession>
<evidence type="ECO:0000313" key="1">
    <source>
        <dbReference type="EMBL" id="CAH3159357.1"/>
    </source>
</evidence>